<feature type="domain" description="Transcription regulator PadR N-terminal" evidence="1">
    <location>
        <begin position="7"/>
        <end position="77"/>
    </location>
</feature>
<dbReference type="Pfam" id="PF03551">
    <property type="entry name" value="PadR"/>
    <property type="match status" value="1"/>
</dbReference>
<organism evidence="2 3">
    <name type="scientific">Lactiplantibacillus mudanjiangensis</name>
    <dbReference type="NCBI Taxonomy" id="1296538"/>
    <lineage>
        <taxon>Bacteria</taxon>
        <taxon>Bacillati</taxon>
        <taxon>Bacillota</taxon>
        <taxon>Bacilli</taxon>
        <taxon>Lactobacillales</taxon>
        <taxon>Lactobacillaceae</taxon>
        <taxon>Lactiplantibacillus</taxon>
    </lineage>
</organism>
<dbReference type="OrthoDB" id="2374094at2"/>
<gene>
    <name evidence="2" type="ORF">MUDAN_MDHGFNIF_02823</name>
</gene>
<accession>A0A660E1T3</accession>
<dbReference type="InterPro" id="IPR036390">
    <property type="entry name" value="WH_DNA-bd_sf"/>
</dbReference>
<protein>
    <submittedName>
        <fullName evidence="2">PadR family transcriptional regulator (Plasmid) [Lactobacillus plantarum]</fullName>
    </submittedName>
</protein>
<dbReference type="RefSeq" id="WP_130851643.1">
    <property type="nucleotide sequence ID" value="NZ_UYIG01000079.1"/>
</dbReference>
<name>A0A660E1T3_9LACO</name>
<dbReference type="Proteomes" id="UP000289996">
    <property type="component" value="Unassembled WGS sequence"/>
</dbReference>
<keyword evidence="3" id="KW-1185">Reference proteome</keyword>
<proteinExistence type="predicted"/>
<dbReference type="PANTHER" id="PTHR43252:SF6">
    <property type="entry name" value="NEGATIVE TRANSCRIPTION REGULATOR PADR"/>
    <property type="match status" value="1"/>
</dbReference>
<evidence type="ECO:0000259" key="1">
    <source>
        <dbReference type="Pfam" id="PF03551"/>
    </source>
</evidence>
<sequence>MMNELFVLGELMEEPQNGYQLRTAMQVSLGHHRRISFGVIYPLFERLQKQGLITLQVIEAPKKTKIATITDAGKDRFLELMATPIPAGAHNNDIFLIKLDVMQHLPLERQLTLLDAYATEQSAIITEAQLAAQHLQQHDRPDHWYAAQKLTLRIAQAQVAQKWVADFKQQLQQRG</sequence>
<dbReference type="InterPro" id="IPR036388">
    <property type="entry name" value="WH-like_DNA-bd_sf"/>
</dbReference>
<reference evidence="2 3" key="1">
    <citation type="submission" date="2018-11" db="EMBL/GenBank/DDBJ databases">
        <authorList>
            <person name="Wuyts S."/>
        </authorList>
    </citation>
    <scope>NUCLEOTIDE SEQUENCE [LARGE SCALE GENOMIC DNA]</scope>
    <source>
        <strain evidence="2">Lactobacillus mudanjiangensis AMBF249</strain>
    </source>
</reference>
<dbReference type="InterPro" id="IPR005149">
    <property type="entry name" value="Tscrpt_reg_PadR_N"/>
</dbReference>
<dbReference type="AlphaFoldDB" id="A0A660E1T3"/>
<dbReference type="Gene3D" id="1.10.10.10">
    <property type="entry name" value="Winged helix-like DNA-binding domain superfamily/Winged helix DNA-binding domain"/>
    <property type="match status" value="1"/>
</dbReference>
<dbReference type="SUPFAM" id="SSF46785">
    <property type="entry name" value="Winged helix' DNA-binding domain"/>
    <property type="match status" value="1"/>
</dbReference>
<evidence type="ECO:0000313" key="2">
    <source>
        <dbReference type="EMBL" id="VDG28017.1"/>
    </source>
</evidence>
<evidence type="ECO:0000313" key="3">
    <source>
        <dbReference type="Proteomes" id="UP000289996"/>
    </source>
</evidence>
<dbReference type="EMBL" id="UYIG01000079">
    <property type="protein sequence ID" value="VDG28017.1"/>
    <property type="molecule type" value="Genomic_DNA"/>
</dbReference>
<dbReference type="PANTHER" id="PTHR43252">
    <property type="entry name" value="TRANSCRIPTIONAL REGULATOR YQJI"/>
    <property type="match status" value="1"/>
</dbReference>